<dbReference type="InParanoid" id="A0A3N4L7T9"/>
<dbReference type="STRING" id="1051890.A0A3N4L7T9"/>
<dbReference type="EMBL" id="ML121616">
    <property type="protein sequence ID" value="RPB18666.1"/>
    <property type="molecule type" value="Genomic_DNA"/>
</dbReference>
<protein>
    <submittedName>
        <fullName evidence="2">Uncharacterized protein</fullName>
    </submittedName>
</protein>
<sequence length="507" mass="57020">MAQSTTDITALVSICGVVIGPTQKLTKERRLTPDENDYDSAYSGRIPRILDAFASISLNTNKKGQVIAVALQITPAEIQLIMTGNRDIEPEVVSYLQSLWEKLQAISKLQFDHTEAGCDPTTTSPTTITPSPPRIPNPRHYERITELTRNLAEEVLMFCFPRLQAWFDKFWPGVDEFAVEFIQNPLARETEGDNLVELLEHLGTIYNLIKSVPAAQTKKEKKARKTKIGLVVPEIRMHLKVAMRWTTKFLSVEGQLTLDRLEAVILDRPGLNLIRSIDKMTTLQRQIETLVGFAYSQKLALALQERQFGIQVLPAVMSAPPDWPCTLAEWEKTMLMFIEQHELHPCKDRVAEDARAMADGLSGNTLRVHAECRLVAELVRRRERIAISYIGVSKLSCRACTAWLSTLRSVYGCRFTTRGSHRKWYPGWDLPEMPTDELDKVSNLHAMFKSKIEEAYLDYIQRQGRGTGAEEAKSSDSTGASGYGQVDETQGAVGTVKVTYHLRSGPE</sequence>
<evidence type="ECO:0000313" key="3">
    <source>
        <dbReference type="Proteomes" id="UP000267821"/>
    </source>
</evidence>
<organism evidence="2 3">
    <name type="scientific">Terfezia boudieri ATCC MYA-4762</name>
    <dbReference type="NCBI Taxonomy" id="1051890"/>
    <lineage>
        <taxon>Eukaryota</taxon>
        <taxon>Fungi</taxon>
        <taxon>Dikarya</taxon>
        <taxon>Ascomycota</taxon>
        <taxon>Pezizomycotina</taxon>
        <taxon>Pezizomycetes</taxon>
        <taxon>Pezizales</taxon>
        <taxon>Pezizaceae</taxon>
        <taxon>Terfezia</taxon>
    </lineage>
</organism>
<keyword evidence="3" id="KW-1185">Reference proteome</keyword>
<dbReference type="InterPro" id="IPR027796">
    <property type="entry name" value="OTT_1508_deam-like"/>
</dbReference>
<dbReference type="Pfam" id="PF14441">
    <property type="entry name" value="OTT_1508_deam"/>
    <property type="match status" value="1"/>
</dbReference>
<proteinExistence type="predicted"/>
<dbReference type="AlphaFoldDB" id="A0A3N4L7T9"/>
<evidence type="ECO:0000256" key="1">
    <source>
        <dbReference type="SAM" id="MobiDB-lite"/>
    </source>
</evidence>
<accession>A0A3N4L7T9</accession>
<dbReference type="OrthoDB" id="5308969at2759"/>
<feature type="region of interest" description="Disordered" evidence="1">
    <location>
        <begin position="467"/>
        <end position="488"/>
    </location>
</feature>
<reference evidence="2 3" key="1">
    <citation type="journal article" date="2018" name="Nat. Ecol. Evol.">
        <title>Pezizomycetes genomes reveal the molecular basis of ectomycorrhizal truffle lifestyle.</title>
        <authorList>
            <person name="Murat C."/>
            <person name="Payen T."/>
            <person name="Noel B."/>
            <person name="Kuo A."/>
            <person name="Morin E."/>
            <person name="Chen J."/>
            <person name="Kohler A."/>
            <person name="Krizsan K."/>
            <person name="Balestrini R."/>
            <person name="Da Silva C."/>
            <person name="Montanini B."/>
            <person name="Hainaut M."/>
            <person name="Levati E."/>
            <person name="Barry K.W."/>
            <person name="Belfiori B."/>
            <person name="Cichocki N."/>
            <person name="Clum A."/>
            <person name="Dockter R.B."/>
            <person name="Fauchery L."/>
            <person name="Guy J."/>
            <person name="Iotti M."/>
            <person name="Le Tacon F."/>
            <person name="Lindquist E.A."/>
            <person name="Lipzen A."/>
            <person name="Malagnac F."/>
            <person name="Mello A."/>
            <person name="Molinier V."/>
            <person name="Miyauchi S."/>
            <person name="Poulain J."/>
            <person name="Riccioni C."/>
            <person name="Rubini A."/>
            <person name="Sitrit Y."/>
            <person name="Splivallo R."/>
            <person name="Traeger S."/>
            <person name="Wang M."/>
            <person name="Zifcakova L."/>
            <person name="Wipf D."/>
            <person name="Zambonelli A."/>
            <person name="Paolocci F."/>
            <person name="Nowrousian M."/>
            <person name="Ottonello S."/>
            <person name="Baldrian P."/>
            <person name="Spatafora J.W."/>
            <person name="Henrissat B."/>
            <person name="Nagy L.G."/>
            <person name="Aury J.M."/>
            <person name="Wincker P."/>
            <person name="Grigoriev I.V."/>
            <person name="Bonfante P."/>
            <person name="Martin F.M."/>
        </authorList>
    </citation>
    <scope>NUCLEOTIDE SEQUENCE [LARGE SCALE GENOMIC DNA]</scope>
    <source>
        <strain evidence="2 3">ATCC MYA-4762</strain>
    </source>
</reference>
<name>A0A3N4L7T9_9PEZI</name>
<gene>
    <name evidence="2" type="ORF">L211DRAFT_901754</name>
</gene>
<feature type="region of interest" description="Disordered" evidence="1">
    <location>
        <begin position="117"/>
        <end position="137"/>
    </location>
</feature>
<feature type="compositionally biased region" description="Low complexity" evidence="1">
    <location>
        <begin position="120"/>
        <end position="129"/>
    </location>
</feature>
<dbReference type="Proteomes" id="UP000267821">
    <property type="component" value="Unassembled WGS sequence"/>
</dbReference>
<evidence type="ECO:0000313" key="2">
    <source>
        <dbReference type="EMBL" id="RPB18666.1"/>
    </source>
</evidence>